<name>A0ABN3VBX8_9PSEU</name>
<dbReference type="PANTHER" id="PTHR46825:SF7">
    <property type="entry name" value="D-ALANYL-D-ALANINE CARBOXYPEPTIDASE"/>
    <property type="match status" value="1"/>
</dbReference>
<dbReference type="EMBL" id="BAAAUX010000012">
    <property type="protein sequence ID" value="GAA2790008.1"/>
    <property type="molecule type" value="Genomic_DNA"/>
</dbReference>
<dbReference type="SUPFAM" id="SSF56601">
    <property type="entry name" value="beta-lactamase/transpeptidase-like"/>
    <property type="match status" value="1"/>
</dbReference>
<evidence type="ECO:0000313" key="4">
    <source>
        <dbReference type="Proteomes" id="UP001500979"/>
    </source>
</evidence>
<accession>A0ABN3VBX8</accession>
<keyword evidence="4" id="KW-1185">Reference proteome</keyword>
<dbReference type="Pfam" id="PF00144">
    <property type="entry name" value="Beta-lactamase"/>
    <property type="match status" value="1"/>
</dbReference>
<dbReference type="GO" id="GO:0016787">
    <property type="term" value="F:hydrolase activity"/>
    <property type="evidence" value="ECO:0007669"/>
    <property type="project" value="UniProtKB-KW"/>
</dbReference>
<organism evidence="3 4">
    <name type="scientific">Saccharopolyspora taberi</name>
    <dbReference type="NCBI Taxonomy" id="60895"/>
    <lineage>
        <taxon>Bacteria</taxon>
        <taxon>Bacillati</taxon>
        <taxon>Actinomycetota</taxon>
        <taxon>Actinomycetes</taxon>
        <taxon>Pseudonocardiales</taxon>
        <taxon>Pseudonocardiaceae</taxon>
        <taxon>Saccharopolyspora</taxon>
    </lineage>
</organism>
<evidence type="ECO:0000259" key="1">
    <source>
        <dbReference type="Pfam" id="PF00144"/>
    </source>
</evidence>
<dbReference type="InterPro" id="IPR001466">
    <property type="entry name" value="Beta-lactam-related"/>
</dbReference>
<feature type="domain" description="DUF7586" evidence="2">
    <location>
        <begin position="348"/>
        <end position="432"/>
    </location>
</feature>
<dbReference type="Gene3D" id="3.40.710.10">
    <property type="entry name" value="DD-peptidase/beta-lactamase superfamily"/>
    <property type="match status" value="1"/>
</dbReference>
<reference evidence="3 4" key="1">
    <citation type="journal article" date="2019" name="Int. J. Syst. Evol. Microbiol.">
        <title>The Global Catalogue of Microorganisms (GCM) 10K type strain sequencing project: providing services to taxonomists for standard genome sequencing and annotation.</title>
        <authorList>
            <consortium name="The Broad Institute Genomics Platform"/>
            <consortium name="The Broad Institute Genome Sequencing Center for Infectious Disease"/>
            <person name="Wu L."/>
            <person name="Ma J."/>
        </authorList>
    </citation>
    <scope>NUCLEOTIDE SEQUENCE [LARGE SCALE GENOMIC DNA]</scope>
    <source>
        <strain evidence="3 4">JCM 9383</strain>
    </source>
</reference>
<dbReference type="Pfam" id="PF24491">
    <property type="entry name" value="DUF7586"/>
    <property type="match status" value="1"/>
</dbReference>
<dbReference type="Proteomes" id="UP001500979">
    <property type="component" value="Unassembled WGS sequence"/>
</dbReference>
<dbReference type="InterPro" id="IPR012338">
    <property type="entry name" value="Beta-lactam/transpept-like"/>
</dbReference>
<keyword evidence="3" id="KW-0378">Hydrolase</keyword>
<evidence type="ECO:0000313" key="3">
    <source>
        <dbReference type="EMBL" id="GAA2790008.1"/>
    </source>
</evidence>
<gene>
    <name evidence="3" type="ORF">GCM10010470_25800</name>
</gene>
<proteinExistence type="predicted"/>
<comment type="caution">
    <text evidence="3">The sequence shown here is derived from an EMBL/GenBank/DDBJ whole genome shotgun (WGS) entry which is preliminary data.</text>
</comment>
<sequence>MTSLLPTTERALLHRLAVEQRDGRVPSIIAGLVRDGETIWVDARGEVDGTAPTSDTQYRVGSITKTFVAVLVLRLRDEGRLDLADKLDQHVPGTSIGNRSITEILTHSSGLTAEPAGPWWERTPGGSAGELLATLDGSGLRPAPRHVFHYSNVGFGVLGELVARHRGRSWFDAAREEILEPLGMNRTTPAPVAPHARGWAVHPWADVLLPEPAEDAGAMAPAGQLWSTVDDMARWIRFVAGETGEVLHPDTVAEMRAPGAVDDGDQWRAGFGLGLQLFRHGGRRLAGHTGSMPGFLATMLANPADGSGAVFMANTTSGVGSAIVLDLLDILDKHEPRIPEPWKPRADVDTALLDLTGQWYWGPTPHVLRILPDGLLDLVPWQGKGRASRFRSNGDGTWTGLDGYYAGEVLRVGRAADGAPTHLDLNTFIFTRTPYAEDAPVPGGVDGWRPAE</sequence>
<dbReference type="RefSeq" id="WP_344679854.1">
    <property type="nucleotide sequence ID" value="NZ_BAAAUX010000012.1"/>
</dbReference>
<evidence type="ECO:0000259" key="2">
    <source>
        <dbReference type="Pfam" id="PF24491"/>
    </source>
</evidence>
<dbReference type="InterPro" id="IPR050491">
    <property type="entry name" value="AmpC-like"/>
</dbReference>
<feature type="domain" description="Beta-lactamase-related" evidence="1">
    <location>
        <begin position="20"/>
        <end position="324"/>
    </location>
</feature>
<dbReference type="InterPro" id="IPR056008">
    <property type="entry name" value="DUF7586"/>
</dbReference>
<protein>
    <submittedName>
        <fullName evidence="3">Serine hydrolase domain-containing protein</fullName>
    </submittedName>
</protein>
<dbReference type="PANTHER" id="PTHR46825">
    <property type="entry name" value="D-ALANYL-D-ALANINE-CARBOXYPEPTIDASE/ENDOPEPTIDASE AMPH"/>
    <property type="match status" value="1"/>
</dbReference>